<comment type="caution">
    <text evidence="14">The sequence shown here is derived from an EMBL/GenBank/DDBJ whole genome shotgun (WGS) entry which is preliminary data.</text>
</comment>
<protein>
    <recommendedName>
        <fullName evidence="4">Succinate dehydrogenase cytochrome b556 subunit</fullName>
    </recommendedName>
</protein>
<keyword evidence="6 13" id="KW-0812">Transmembrane</keyword>
<evidence type="ECO:0000256" key="1">
    <source>
        <dbReference type="ARBA" id="ARBA00004050"/>
    </source>
</evidence>
<evidence type="ECO:0000256" key="3">
    <source>
        <dbReference type="ARBA" id="ARBA00007244"/>
    </source>
</evidence>
<dbReference type="EMBL" id="DOEK01000030">
    <property type="protein sequence ID" value="HBP30790.1"/>
    <property type="molecule type" value="Genomic_DNA"/>
</dbReference>
<keyword evidence="8 13" id="KW-1133">Transmembrane helix</keyword>
<evidence type="ECO:0000256" key="11">
    <source>
        <dbReference type="ARBA" id="ARBA00025912"/>
    </source>
</evidence>
<feature type="transmembrane region" description="Helical" evidence="13">
    <location>
        <begin position="21"/>
        <end position="39"/>
    </location>
</feature>
<evidence type="ECO:0000256" key="2">
    <source>
        <dbReference type="ARBA" id="ARBA00004370"/>
    </source>
</evidence>
<dbReference type="AlphaFoldDB" id="A0A356LIF7"/>
<sequence length="118" mass="13209">MVRSVHKHKAYFAFLGHRISGLLLGIFLPIHFYVLGLALEQTDKFDRFLKFSELPGVKAAEWGLVLLLAIHLSFGLRILVIEFVQWPTPGSIRLNWISWGVVFSVVIGAVFLAGVFGS</sequence>
<feature type="binding site" description="axial binding residue" evidence="12">
    <location>
        <position position="71"/>
    </location>
    <ligand>
        <name>heme</name>
        <dbReference type="ChEBI" id="CHEBI:30413"/>
        <note>ligand shared with second transmembrane subunit</note>
    </ligand>
    <ligandPart>
        <name>Fe</name>
        <dbReference type="ChEBI" id="CHEBI:18248"/>
    </ligandPart>
</feature>
<proteinExistence type="inferred from homology"/>
<dbReference type="GO" id="GO:0016020">
    <property type="term" value="C:membrane"/>
    <property type="evidence" value="ECO:0007669"/>
    <property type="project" value="UniProtKB-SubCell"/>
</dbReference>
<evidence type="ECO:0000256" key="12">
    <source>
        <dbReference type="PIRSR" id="PIRSR000178-1"/>
    </source>
</evidence>
<keyword evidence="9 12" id="KW-0408">Iron</keyword>
<evidence type="ECO:0000313" key="14">
    <source>
        <dbReference type="EMBL" id="HBP30790.1"/>
    </source>
</evidence>
<organism evidence="14 15">
    <name type="scientific">Advenella kashmirensis</name>
    <dbReference type="NCBI Taxonomy" id="310575"/>
    <lineage>
        <taxon>Bacteria</taxon>
        <taxon>Pseudomonadati</taxon>
        <taxon>Pseudomonadota</taxon>
        <taxon>Betaproteobacteria</taxon>
        <taxon>Burkholderiales</taxon>
        <taxon>Alcaligenaceae</taxon>
    </lineage>
</organism>
<comment type="subcellular location">
    <subcellularLocation>
        <location evidence="2">Membrane</location>
    </subcellularLocation>
</comment>
<dbReference type="GO" id="GO:0009055">
    <property type="term" value="F:electron transfer activity"/>
    <property type="evidence" value="ECO:0007669"/>
    <property type="project" value="InterPro"/>
</dbReference>
<dbReference type="SUPFAM" id="SSF81343">
    <property type="entry name" value="Fumarate reductase respiratory complex transmembrane subunits"/>
    <property type="match status" value="1"/>
</dbReference>
<dbReference type="PIRSF" id="PIRSF000178">
    <property type="entry name" value="SDH_cyt_b560"/>
    <property type="match status" value="1"/>
</dbReference>
<evidence type="ECO:0000256" key="10">
    <source>
        <dbReference type="ARBA" id="ARBA00023136"/>
    </source>
</evidence>
<dbReference type="InterPro" id="IPR039023">
    <property type="entry name" value="SdhC_prok"/>
</dbReference>
<dbReference type="GO" id="GO:0046872">
    <property type="term" value="F:metal ion binding"/>
    <property type="evidence" value="ECO:0007669"/>
    <property type="project" value="UniProtKB-KW"/>
</dbReference>
<dbReference type="PANTHER" id="PTHR41910">
    <property type="entry name" value="SUCCINATE DEHYDROGENASE 2 MEMBRANE SUBUNIT SDHC"/>
    <property type="match status" value="1"/>
</dbReference>
<dbReference type="InterPro" id="IPR034804">
    <property type="entry name" value="SQR/QFR_C/D"/>
</dbReference>
<evidence type="ECO:0000313" key="15">
    <source>
        <dbReference type="Proteomes" id="UP000264036"/>
    </source>
</evidence>
<evidence type="ECO:0000256" key="5">
    <source>
        <dbReference type="ARBA" id="ARBA00022617"/>
    </source>
</evidence>
<dbReference type="Gene3D" id="1.20.1300.10">
    <property type="entry name" value="Fumarate reductase/succinate dehydrogenase, transmembrane subunit"/>
    <property type="match status" value="1"/>
</dbReference>
<dbReference type="InterPro" id="IPR014314">
    <property type="entry name" value="Succ_DH_cytb556"/>
</dbReference>
<evidence type="ECO:0000256" key="7">
    <source>
        <dbReference type="ARBA" id="ARBA00022723"/>
    </source>
</evidence>
<keyword evidence="10 13" id="KW-0472">Membrane</keyword>
<dbReference type="Pfam" id="PF01127">
    <property type="entry name" value="Sdh_cyt"/>
    <property type="match status" value="1"/>
</dbReference>
<evidence type="ECO:0000256" key="13">
    <source>
        <dbReference type="SAM" id="Phobius"/>
    </source>
</evidence>
<keyword evidence="5 12" id="KW-0349">Heme</keyword>
<evidence type="ECO:0000256" key="6">
    <source>
        <dbReference type="ARBA" id="ARBA00022692"/>
    </source>
</evidence>
<evidence type="ECO:0000256" key="9">
    <source>
        <dbReference type="ARBA" id="ARBA00023004"/>
    </source>
</evidence>
<dbReference type="GO" id="GO:0006099">
    <property type="term" value="P:tricarboxylic acid cycle"/>
    <property type="evidence" value="ECO:0007669"/>
    <property type="project" value="InterPro"/>
</dbReference>
<name>A0A356LIF7_9BURK</name>
<dbReference type="InterPro" id="IPR000701">
    <property type="entry name" value="SuccDH_FuR_B_TM-su"/>
</dbReference>
<feature type="transmembrane region" description="Helical" evidence="13">
    <location>
        <begin position="96"/>
        <end position="116"/>
    </location>
</feature>
<reference evidence="14 15" key="1">
    <citation type="journal article" date="2018" name="Nat. Biotechnol.">
        <title>A standardized bacterial taxonomy based on genome phylogeny substantially revises the tree of life.</title>
        <authorList>
            <person name="Parks D.H."/>
            <person name="Chuvochina M."/>
            <person name="Waite D.W."/>
            <person name="Rinke C."/>
            <person name="Skarshewski A."/>
            <person name="Chaumeil P.A."/>
            <person name="Hugenholtz P."/>
        </authorList>
    </citation>
    <scope>NUCLEOTIDE SEQUENCE [LARGE SCALE GENOMIC DNA]</scope>
    <source>
        <strain evidence="14">UBA10707</strain>
    </source>
</reference>
<comment type="subunit">
    <text evidence="11">Part of an enzyme complex containing four subunits: a flavoprotein, an iron-sulfur protein, plus two membrane-anchoring proteins, SdhC and SdhD. The complex can form homotrimers.</text>
</comment>
<evidence type="ECO:0000256" key="4">
    <source>
        <dbReference type="ARBA" id="ARBA00020076"/>
    </source>
</evidence>
<gene>
    <name evidence="14" type="ORF">DD666_15385</name>
</gene>
<accession>A0A356LIF7</accession>
<comment type="cofactor">
    <cofactor evidence="12">
        <name>heme</name>
        <dbReference type="ChEBI" id="CHEBI:30413"/>
    </cofactor>
    <text evidence="12">The heme is bound between the two transmembrane subunits.</text>
</comment>
<comment type="similarity">
    <text evidence="3">Belongs to the cytochrome b560 family.</text>
</comment>
<keyword evidence="7 12" id="KW-0479">Metal-binding</keyword>
<dbReference type="PANTHER" id="PTHR41910:SF1">
    <property type="entry name" value="SUCCINATE DEHYDROGENASE HYDROPHOBIC MEMBRANE ANCHOR SUBUNIT"/>
    <property type="match status" value="1"/>
</dbReference>
<dbReference type="Proteomes" id="UP000264036">
    <property type="component" value="Unassembled WGS sequence"/>
</dbReference>
<feature type="transmembrane region" description="Helical" evidence="13">
    <location>
        <begin position="59"/>
        <end position="84"/>
    </location>
</feature>
<comment type="function">
    <text evidence="1">Membrane-anchoring subunit of succinate dehydrogenase (SDH).</text>
</comment>
<evidence type="ECO:0000256" key="8">
    <source>
        <dbReference type="ARBA" id="ARBA00022989"/>
    </source>
</evidence>